<dbReference type="InParanoid" id="I7LW32"/>
<reference evidence="3" key="1">
    <citation type="journal article" date="2006" name="PLoS Biol.">
        <title>Macronuclear genome sequence of the ciliate Tetrahymena thermophila, a model eukaryote.</title>
        <authorList>
            <person name="Eisen J.A."/>
            <person name="Coyne R.S."/>
            <person name="Wu M."/>
            <person name="Wu D."/>
            <person name="Thiagarajan M."/>
            <person name="Wortman J.R."/>
            <person name="Badger J.H."/>
            <person name="Ren Q."/>
            <person name="Amedeo P."/>
            <person name="Jones K.M."/>
            <person name="Tallon L.J."/>
            <person name="Delcher A.L."/>
            <person name="Salzberg S.L."/>
            <person name="Silva J.C."/>
            <person name="Haas B.J."/>
            <person name="Majoros W.H."/>
            <person name="Farzad M."/>
            <person name="Carlton J.M."/>
            <person name="Smith R.K. Jr."/>
            <person name="Garg J."/>
            <person name="Pearlman R.E."/>
            <person name="Karrer K.M."/>
            <person name="Sun L."/>
            <person name="Manning G."/>
            <person name="Elde N.C."/>
            <person name="Turkewitz A.P."/>
            <person name="Asai D.J."/>
            <person name="Wilkes D.E."/>
            <person name="Wang Y."/>
            <person name="Cai H."/>
            <person name="Collins K."/>
            <person name="Stewart B.A."/>
            <person name="Lee S.R."/>
            <person name="Wilamowska K."/>
            <person name="Weinberg Z."/>
            <person name="Ruzzo W.L."/>
            <person name="Wloga D."/>
            <person name="Gaertig J."/>
            <person name="Frankel J."/>
            <person name="Tsao C.-C."/>
            <person name="Gorovsky M.A."/>
            <person name="Keeling P.J."/>
            <person name="Waller R.F."/>
            <person name="Patron N.J."/>
            <person name="Cherry J.M."/>
            <person name="Stover N.A."/>
            <person name="Krieger C.J."/>
            <person name="del Toro C."/>
            <person name="Ryder H.F."/>
            <person name="Williamson S.C."/>
            <person name="Barbeau R.A."/>
            <person name="Hamilton E.P."/>
            <person name="Orias E."/>
        </authorList>
    </citation>
    <scope>NUCLEOTIDE SEQUENCE [LARGE SCALE GENOMIC DNA]</scope>
    <source>
        <strain evidence="3">SB210</strain>
    </source>
</reference>
<sequence length="181" mass="21273">MQNSSEQLIQFQEKQKKITEVISSALNQIFKTNHKVKSLDELDIGSGLYSYGGTYSNTNYYYFTSGQFKNHIPIDIIQNSNQVYNWIKKNYNQTNNGGWWCIFHHSSTYFESREYYEDVETVNSYRENKYNIYKGDSLGNFGELNEGIQSDENTLKAIQDLLQQIKDQSNKLRLEKQILQN</sequence>
<organism evidence="2 3">
    <name type="scientific">Tetrahymena thermophila (strain SB210)</name>
    <dbReference type="NCBI Taxonomy" id="312017"/>
    <lineage>
        <taxon>Eukaryota</taxon>
        <taxon>Sar</taxon>
        <taxon>Alveolata</taxon>
        <taxon>Ciliophora</taxon>
        <taxon>Intramacronucleata</taxon>
        <taxon>Oligohymenophorea</taxon>
        <taxon>Hymenostomatida</taxon>
        <taxon>Tetrahymenina</taxon>
        <taxon>Tetrahymenidae</taxon>
        <taxon>Tetrahymena</taxon>
    </lineage>
</organism>
<proteinExistence type="predicted"/>
<dbReference type="RefSeq" id="XP_001020987.1">
    <property type="nucleotide sequence ID" value="XM_001020987.1"/>
</dbReference>
<dbReference type="GeneID" id="7841000"/>
<evidence type="ECO:0000256" key="1">
    <source>
        <dbReference type="SAM" id="Coils"/>
    </source>
</evidence>
<evidence type="ECO:0000313" key="3">
    <source>
        <dbReference type="Proteomes" id="UP000009168"/>
    </source>
</evidence>
<dbReference type="EMBL" id="GG662608">
    <property type="protein sequence ID" value="EAS00742.1"/>
    <property type="molecule type" value="Genomic_DNA"/>
</dbReference>
<gene>
    <name evidence="2" type="ORF">TTHERM_00303110</name>
</gene>
<dbReference type="AlphaFoldDB" id="I7LW32"/>
<dbReference type="HOGENOM" id="CLU_1491962_0_0_1"/>
<keyword evidence="3" id="KW-1185">Reference proteome</keyword>
<protein>
    <submittedName>
        <fullName evidence="2">Uncharacterized protein</fullName>
    </submittedName>
</protein>
<keyword evidence="1" id="KW-0175">Coiled coil</keyword>
<name>I7LW32_TETTS</name>
<evidence type="ECO:0000313" key="2">
    <source>
        <dbReference type="EMBL" id="EAS00742.1"/>
    </source>
</evidence>
<feature type="coiled-coil region" evidence="1">
    <location>
        <begin position="148"/>
        <end position="178"/>
    </location>
</feature>
<dbReference type="Proteomes" id="UP000009168">
    <property type="component" value="Unassembled WGS sequence"/>
</dbReference>
<accession>I7LW32</accession>
<dbReference type="KEGG" id="tet:TTHERM_00303110"/>